<evidence type="ECO:0000313" key="15">
    <source>
        <dbReference type="Proteomes" id="UP000815677"/>
    </source>
</evidence>
<dbReference type="InterPro" id="IPR001841">
    <property type="entry name" value="Znf_RING"/>
</dbReference>
<feature type="region of interest" description="Disordered" evidence="11">
    <location>
        <begin position="580"/>
        <end position="611"/>
    </location>
</feature>
<feature type="coiled-coil region" evidence="10">
    <location>
        <begin position="84"/>
        <end position="160"/>
    </location>
</feature>
<dbReference type="InterPro" id="IPR044066">
    <property type="entry name" value="TRIAD_supradom"/>
</dbReference>
<reference evidence="14" key="1">
    <citation type="submission" date="2014-09" db="EMBL/GenBank/DDBJ databases">
        <title>Genome sequence of the luminous mushroom Mycena chlorophos for searching fungal bioluminescence genes.</title>
        <authorList>
            <person name="Tanaka Y."/>
            <person name="Kasuga D."/>
            <person name="Oba Y."/>
            <person name="Hase S."/>
            <person name="Sato K."/>
            <person name="Oba Y."/>
            <person name="Sakakibara Y."/>
        </authorList>
    </citation>
    <scope>NUCLEOTIDE SEQUENCE</scope>
</reference>
<dbReference type="InterPro" id="IPR017907">
    <property type="entry name" value="Znf_RING_CS"/>
</dbReference>
<dbReference type="PANTHER" id="PTHR11685">
    <property type="entry name" value="RBR FAMILY RING FINGER AND IBR DOMAIN-CONTAINING"/>
    <property type="match status" value="1"/>
</dbReference>
<dbReference type="EC" id="2.3.2.31" evidence="2"/>
<evidence type="ECO:0000256" key="4">
    <source>
        <dbReference type="ARBA" id="ARBA00022723"/>
    </source>
</evidence>
<keyword evidence="4" id="KW-0479">Metal-binding</keyword>
<dbReference type="PROSITE" id="PS50089">
    <property type="entry name" value="ZF_RING_2"/>
    <property type="match status" value="1"/>
</dbReference>
<dbReference type="EMBL" id="DF848767">
    <property type="protein sequence ID" value="GAT54781.1"/>
    <property type="molecule type" value="Genomic_DNA"/>
</dbReference>
<dbReference type="Proteomes" id="UP000815677">
    <property type="component" value="Unassembled WGS sequence"/>
</dbReference>
<keyword evidence="8" id="KW-0862">Zinc</keyword>
<organism evidence="14 15">
    <name type="scientific">Mycena chlorophos</name>
    <name type="common">Agaric fungus</name>
    <name type="synonym">Agaricus chlorophos</name>
    <dbReference type="NCBI Taxonomy" id="658473"/>
    <lineage>
        <taxon>Eukaryota</taxon>
        <taxon>Fungi</taxon>
        <taxon>Dikarya</taxon>
        <taxon>Basidiomycota</taxon>
        <taxon>Agaricomycotina</taxon>
        <taxon>Agaricomycetes</taxon>
        <taxon>Agaricomycetidae</taxon>
        <taxon>Agaricales</taxon>
        <taxon>Marasmiineae</taxon>
        <taxon>Mycenaceae</taxon>
        <taxon>Mycena</taxon>
    </lineage>
</organism>
<proteinExistence type="predicted"/>
<feature type="domain" description="RING-type" evidence="13">
    <location>
        <begin position="601"/>
        <end position="802"/>
    </location>
</feature>
<evidence type="ECO:0000259" key="12">
    <source>
        <dbReference type="PROSITE" id="PS50089"/>
    </source>
</evidence>
<keyword evidence="6 9" id="KW-0863">Zinc-finger</keyword>
<feature type="compositionally biased region" description="Basic and acidic residues" evidence="11">
    <location>
        <begin position="433"/>
        <end position="453"/>
    </location>
</feature>
<dbReference type="PROSITE" id="PS51873">
    <property type="entry name" value="TRIAD"/>
    <property type="match status" value="1"/>
</dbReference>
<protein>
    <recommendedName>
        <fullName evidence="2">RBR-type E3 ubiquitin transferase</fullName>
        <ecNumber evidence="2">2.3.2.31</ecNumber>
    </recommendedName>
</protein>
<dbReference type="SMART" id="SM00647">
    <property type="entry name" value="IBR"/>
    <property type="match status" value="3"/>
</dbReference>
<dbReference type="CDD" id="cd22584">
    <property type="entry name" value="Rcat_RBR_unk"/>
    <property type="match status" value="1"/>
</dbReference>
<dbReference type="InterPro" id="IPR002867">
    <property type="entry name" value="IBR_dom"/>
</dbReference>
<dbReference type="PROSITE" id="PS00518">
    <property type="entry name" value="ZF_RING_1"/>
    <property type="match status" value="1"/>
</dbReference>
<keyword evidence="5" id="KW-0677">Repeat</keyword>
<keyword evidence="7" id="KW-0833">Ubl conjugation pathway</keyword>
<dbReference type="Pfam" id="PF01485">
    <property type="entry name" value="IBR"/>
    <property type="match status" value="2"/>
</dbReference>
<evidence type="ECO:0000256" key="7">
    <source>
        <dbReference type="ARBA" id="ARBA00022786"/>
    </source>
</evidence>
<evidence type="ECO:0000256" key="6">
    <source>
        <dbReference type="ARBA" id="ARBA00022771"/>
    </source>
</evidence>
<dbReference type="SUPFAM" id="SSF57850">
    <property type="entry name" value="RING/U-box"/>
    <property type="match status" value="1"/>
</dbReference>
<gene>
    <name evidence="14" type="ORF">MCHLO_11606</name>
</gene>
<evidence type="ECO:0000256" key="9">
    <source>
        <dbReference type="PROSITE-ProRule" id="PRU00175"/>
    </source>
</evidence>
<accession>A0ABQ0LUQ6</accession>
<dbReference type="Pfam" id="PF22191">
    <property type="entry name" value="IBR_1"/>
    <property type="match status" value="1"/>
</dbReference>
<keyword evidence="15" id="KW-1185">Reference proteome</keyword>
<dbReference type="Gene3D" id="1.20.120.1750">
    <property type="match status" value="1"/>
</dbReference>
<evidence type="ECO:0000256" key="5">
    <source>
        <dbReference type="ARBA" id="ARBA00022737"/>
    </source>
</evidence>
<sequence>MHGAPLATNEILRQIWGVIQARIIATYISCPSFFETCTCCSFWEPSSSLTTMFKKYKAFLNNQGQFEQPGARALRDFVDLYDHQREQQKERERVDHALQNAEERLKSAEAKERAKVVDVQHTERANVEYALKDAEDRLKLAEAQERLKVAEAKARIVEERVHRLSIDTATSTVSYVPSRLSDDSITRERLFRQAITPPPDTPVLERPRLDPQCAVCGDHCYVCPDPWQRTHDELLSSRNREFRRTIYGLVLSPCGHVFCGTCLAQFIYHSLNMAFDPRSYGRELPSYPPDSPGSDLPEFPISCPRCQLTAQPSDKRLPEISDAIACCVLGDMNMLEWNQARYTASLQLMWCPYRDCNRSFDVNDAHSLGSAYLAAGNCIRCPHCNGFVCKSCKSAWHENLSCLVYQATTSGHPPPRVMIPSERKARPATSNGSRRENLDAHVKQLIRERRRGIYQETSSTSPQSLRGASSMQSLGSRSERVQRPLSPSSSITTPERSPEGGFEPPGNAAVKAYQQAREEQMNPVKRELVTLREHKRTSSDHTAPKTPTKPKGPKCSVCFNHCTLTPNPWQATANARLVAEMSDDSDQEDDEDEDSAEGDRPRQPRPLRRPVLNGIQLESCKHVFCGECRGKPGEQPPEISDRVALLVLGPANLEEWNHARFLSTLNLIYCPHKGCDEQFDADDIAPAPSGVKHAATLVQCPRCRGSLCKSCKSVWHDKLTCEEYQALPLNERAPEDVAFANLARVEKWRRCPKCSAMVELKFGCNHITCVCKHHFCYQCGADFEHTNGKYRCTGGKGCKVWEEQNLLARD</sequence>
<evidence type="ECO:0000256" key="11">
    <source>
        <dbReference type="SAM" id="MobiDB-lite"/>
    </source>
</evidence>
<dbReference type="InterPro" id="IPR031127">
    <property type="entry name" value="E3_UB_ligase_RBR"/>
</dbReference>
<evidence type="ECO:0000256" key="3">
    <source>
        <dbReference type="ARBA" id="ARBA00022679"/>
    </source>
</evidence>
<evidence type="ECO:0000313" key="14">
    <source>
        <dbReference type="EMBL" id="GAT54781.1"/>
    </source>
</evidence>
<evidence type="ECO:0000256" key="1">
    <source>
        <dbReference type="ARBA" id="ARBA00001798"/>
    </source>
</evidence>
<evidence type="ECO:0000256" key="2">
    <source>
        <dbReference type="ARBA" id="ARBA00012251"/>
    </source>
</evidence>
<feature type="compositionally biased region" description="Polar residues" evidence="11">
    <location>
        <begin position="455"/>
        <end position="476"/>
    </location>
</feature>
<comment type="catalytic activity">
    <reaction evidence="1">
        <text>[E2 ubiquitin-conjugating enzyme]-S-ubiquitinyl-L-cysteine + [acceptor protein]-L-lysine = [E2 ubiquitin-conjugating enzyme]-L-cysteine + [acceptor protein]-N(6)-ubiquitinyl-L-lysine.</text>
        <dbReference type="EC" id="2.3.2.31"/>
    </reaction>
</comment>
<feature type="compositionally biased region" description="Basic and acidic residues" evidence="11">
    <location>
        <begin position="531"/>
        <end position="543"/>
    </location>
</feature>
<dbReference type="SMART" id="SM00184">
    <property type="entry name" value="RING"/>
    <property type="match status" value="2"/>
</dbReference>
<evidence type="ECO:0000256" key="10">
    <source>
        <dbReference type="SAM" id="Coils"/>
    </source>
</evidence>
<keyword evidence="10" id="KW-0175">Coiled coil</keyword>
<feature type="domain" description="RING-type" evidence="12">
    <location>
        <begin position="220"/>
        <end position="307"/>
    </location>
</feature>
<evidence type="ECO:0000259" key="13">
    <source>
        <dbReference type="PROSITE" id="PS51873"/>
    </source>
</evidence>
<feature type="region of interest" description="Disordered" evidence="11">
    <location>
        <begin position="413"/>
        <end position="507"/>
    </location>
</feature>
<feature type="region of interest" description="Disordered" evidence="11">
    <location>
        <begin position="531"/>
        <end position="554"/>
    </location>
</feature>
<evidence type="ECO:0000256" key="8">
    <source>
        <dbReference type="ARBA" id="ARBA00022833"/>
    </source>
</evidence>
<keyword evidence="3" id="KW-0808">Transferase</keyword>
<feature type="compositionally biased region" description="Polar residues" evidence="11">
    <location>
        <begin position="485"/>
        <end position="495"/>
    </location>
</feature>
<name>A0ABQ0LUQ6_MYCCL</name>
<feature type="compositionally biased region" description="Acidic residues" evidence="11">
    <location>
        <begin position="581"/>
        <end position="596"/>
    </location>
</feature>